<dbReference type="InterPro" id="IPR000845">
    <property type="entry name" value="Nucleoside_phosphorylase_d"/>
</dbReference>
<dbReference type="GO" id="GO:0019284">
    <property type="term" value="P:L-methionine salvage from S-adenosylmethionine"/>
    <property type="evidence" value="ECO:0007669"/>
    <property type="project" value="TreeGrafter"/>
</dbReference>
<dbReference type="Gene3D" id="3.40.50.1580">
    <property type="entry name" value="Nucleoside phosphorylase domain"/>
    <property type="match status" value="1"/>
</dbReference>
<evidence type="ECO:0000313" key="4">
    <source>
        <dbReference type="Proteomes" id="UP000217265"/>
    </source>
</evidence>
<feature type="chain" id="PRO_5012764441" description="Nucleoside phosphorylase domain-containing protein" evidence="1">
    <location>
        <begin position="26"/>
        <end position="269"/>
    </location>
</feature>
<dbReference type="Proteomes" id="UP000217265">
    <property type="component" value="Chromosome"/>
</dbReference>
<dbReference type="GO" id="GO:0009116">
    <property type="term" value="P:nucleoside metabolic process"/>
    <property type="evidence" value="ECO:0007669"/>
    <property type="project" value="InterPro"/>
</dbReference>
<dbReference type="GO" id="GO:0005829">
    <property type="term" value="C:cytosol"/>
    <property type="evidence" value="ECO:0007669"/>
    <property type="project" value="TreeGrafter"/>
</dbReference>
<dbReference type="GO" id="GO:0008930">
    <property type="term" value="F:methylthioadenosine nucleosidase activity"/>
    <property type="evidence" value="ECO:0007669"/>
    <property type="project" value="TreeGrafter"/>
</dbReference>
<dbReference type="Pfam" id="PF01048">
    <property type="entry name" value="PNP_UDP_1"/>
    <property type="match status" value="1"/>
</dbReference>
<dbReference type="RefSeq" id="WP_096056678.1">
    <property type="nucleotide sequence ID" value="NZ_CP023344.1"/>
</dbReference>
<proteinExistence type="predicted"/>
<dbReference type="InterPro" id="IPR035994">
    <property type="entry name" value="Nucleoside_phosphorylase_sf"/>
</dbReference>
<dbReference type="CDD" id="cd09008">
    <property type="entry name" value="MTAN"/>
    <property type="match status" value="1"/>
</dbReference>
<dbReference type="GO" id="GO:0008782">
    <property type="term" value="F:adenosylhomocysteine nucleosidase activity"/>
    <property type="evidence" value="ECO:0007669"/>
    <property type="project" value="TreeGrafter"/>
</dbReference>
<evidence type="ECO:0000256" key="1">
    <source>
        <dbReference type="SAM" id="SignalP"/>
    </source>
</evidence>
<dbReference type="OrthoDB" id="9792278at2"/>
<accession>A0A290Q9V8</accession>
<sequence length="269" mass="28314">MQFSKISVCVAMLTLAWCLPTGALAKVDLLIAAATEAELAPVRAKMRDVKETTLTSWTFWSGTLSGESVVLARTEGDPLNAVAAVTLAIRKFDPALVLSYGIARPHDVTLKAGDVVVSEKFVAFDGFISGHRGLGEGVKLGDWKKLPHAPISSGEVETYTESFPASEGAKTAALSLKLGEGSGGKVKAGVLGSAHQINREADRVAWLREKWGTSCEDFESAHVAVCAKLFGVPAAGIRVIVPVTSGETEVAAAQAQAAELVLTWVEVLK</sequence>
<evidence type="ECO:0000259" key="2">
    <source>
        <dbReference type="Pfam" id="PF01048"/>
    </source>
</evidence>
<evidence type="ECO:0000313" key="3">
    <source>
        <dbReference type="EMBL" id="ATC65047.1"/>
    </source>
</evidence>
<dbReference type="KEGG" id="vbh:CMV30_14365"/>
<dbReference type="EMBL" id="CP023344">
    <property type="protein sequence ID" value="ATC65047.1"/>
    <property type="molecule type" value="Genomic_DNA"/>
</dbReference>
<keyword evidence="1" id="KW-0732">Signal</keyword>
<dbReference type="PANTHER" id="PTHR46832:SF1">
    <property type="entry name" value="5'-METHYLTHIOADENOSINE_S-ADENOSYLHOMOCYSTEINE NUCLEOSIDASE"/>
    <property type="match status" value="1"/>
</dbReference>
<gene>
    <name evidence="3" type="ORF">CMV30_14365</name>
</gene>
<protein>
    <recommendedName>
        <fullName evidence="2">Nucleoside phosphorylase domain-containing protein</fullName>
    </recommendedName>
</protein>
<dbReference type="AlphaFoldDB" id="A0A290Q9V8"/>
<keyword evidence="4" id="KW-1185">Reference proteome</keyword>
<dbReference type="PANTHER" id="PTHR46832">
    <property type="entry name" value="5'-METHYLTHIOADENOSINE/S-ADENOSYLHOMOCYSTEINE NUCLEOSIDASE"/>
    <property type="match status" value="1"/>
</dbReference>
<feature type="domain" description="Nucleoside phosphorylase" evidence="2">
    <location>
        <begin position="30"/>
        <end position="250"/>
    </location>
</feature>
<feature type="signal peptide" evidence="1">
    <location>
        <begin position="1"/>
        <end position="25"/>
    </location>
</feature>
<name>A0A290Q9V8_9BACT</name>
<reference evidence="3 4" key="1">
    <citation type="submission" date="2017-09" db="EMBL/GenBank/DDBJ databases">
        <title>Complete genome sequence of Verrucomicrobial strain HZ-65, isolated from freshwater.</title>
        <authorList>
            <person name="Choi A."/>
        </authorList>
    </citation>
    <scope>NUCLEOTIDE SEQUENCE [LARGE SCALE GENOMIC DNA]</scope>
    <source>
        <strain evidence="3 4">HZ-65</strain>
    </source>
</reference>
<organism evidence="3 4">
    <name type="scientific">Nibricoccus aquaticus</name>
    <dbReference type="NCBI Taxonomy" id="2576891"/>
    <lineage>
        <taxon>Bacteria</taxon>
        <taxon>Pseudomonadati</taxon>
        <taxon>Verrucomicrobiota</taxon>
        <taxon>Opitutia</taxon>
        <taxon>Opitutales</taxon>
        <taxon>Opitutaceae</taxon>
        <taxon>Nibricoccus</taxon>
    </lineage>
</organism>
<dbReference type="SUPFAM" id="SSF53167">
    <property type="entry name" value="Purine and uridine phosphorylases"/>
    <property type="match status" value="1"/>
</dbReference>